<feature type="compositionally biased region" description="Low complexity" evidence="1">
    <location>
        <begin position="62"/>
        <end position="77"/>
    </location>
</feature>
<feature type="transmembrane region" description="Helical" evidence="2">
    <location>
        <begin position="248"/>
        <end position="275"/>
    </location>
</feature>
<dbReference type="Pfam" id="PF10935">
    <property type="entry name" value="DUF2637"/>
    <property type="match status" value="1"/>
</dbReference>
<feature type="region of interest" description="Disordered" evidence="1">
    <location>
        <begin position="280"/>
        <end position="300"/>
    </location>
</feature>
<feature type="transmembrane region" description="Helical" evidence="2">
    <location>
        <begin position="152"/>
        <end position="176"/>
    </location>
</feature>
<name>A0A8J3CA65_9PSEU</name>
<feature type="transmembrane region" description="Helical" evidence="2">
    <location>
        <begin position="221"/>
        <end position="242"/>
    </location>
</feature>
<gene>
    <name evidence="3" type="ORF">GCM10012275_38440</name>
</gene>
<feature type="region of interest" description="Disordered" evidence="1">
    <location>
        <begin position="62"/>
        <end position="149"/>
    </location>
</feature>
<feature type="compositionally biased region" description="Pro residues" evidence="1">
    <location>
        <begin position="78"/>
        <end position="97"/>
    </location>
</feature>
<sequence length="300" mass="31019">MTTTATNGVDLEHRIRQLLEDARRAGRRPPGRPTLRKETGATEHQIRQILDRLENTTATARRTLAPASRQPATNTTTAPPPEPGTGEPGDPPPPEPATGPAAADNTGANDPPPSRQPDNPASHEPPAPPSPTTSTSDPGEHQPTTAPTGGRLVAWTGFIFGSLVSIAANVLAAWLPPPSANADWTPTLAAQIGAAVWPTALLLSVEVLARVRWPRGWAWILARYGGVGIVALGSAVISYGHIHDLLAAWGYSVLAASVGPLVVDGLMVISGFALLAPTGGRAGDPARPPAASTAPERSPA</sequence>
<feature type="compositionally biased region" description="Basic and acidic residues" evidence="1">
    <location>
        <begin position="35"/>
        <end position="45"/>
    </location>
</feature>
<reference evidence="3" key="2">
    <citation type="submission" date="2020-09" db="EMBL/GenBank/DDBJ databases">
        <authorList>
            <person name="Sun Q."/>
            <person name="Zhou Y."/>
        </authorList>
    </citation>
    <scope>NUCLEOTIDE SEQUENCE</scope>
    <source>
        <strain evidence="3">CGMCC 4.5737</strain>
    </source>
</reference>
<keyword evidence="2" id="KW-1133">Transmembrane helix</keyword>
<proteinExistence type="predicted"/>
<dbReference type="InterPro" id="IPR021235">
    <property type="entry name" value="DUF2637"/>
</dbReference>
<evidence type="ECO:0008006" key="5">
    <source>
        <dbReference type="Google" id="ProtNLM"/>
    </source>
</evidence>
<keyword evidence="2" id="KW-0812">Transmembrane</keyword>
<comment type="caution">
    <text evidence="3">The sequence shown here is derived from an EMBL/GenBank/DDBJ whole genome shotgun (WGS) entry which is preliminary data.</text>
</comment>
<dbReference type="AlphaFoldDB" id="A0A8J3CA65"/>
<feature type="region of interest" description="Disordered" evidence="1">
    <location>
        <begin position="20"/>
        <end position="45"/>
    </location>
</feature>
<evidence type="ECO:0000256" key="1">
    <source>
        <dbReference type="SAM" id="MobiDB-lite"/>
    </source>
</evidence>
<dbReference type="EMBL" id="BMMK01000018">
    <property type="protein sequence ID" value="GGM64203.1"/>
    <property type="molecule type" value="Genomic_DNA"/>
</dbReference>
<keyword evidence="4" id="KW-1185">Reference proteome</keyword>
<keyword evidence="2" id="KW-0472">Membrane</keyword>
<accession>A0A8J3CA65</accession>
<protein>
    <recommendedName>
        <fullName evidence="5">DUF2637 domain-containing protein</fullName>
    </recommendedName>
</protein>
<organism evidence="3 4">
    <name type="scientific">Longimycelium tulufanense</name>
    <dbReference type="NCBI Taxonomy" id="907463"/>
    <lineage>
        <taxon>Bacteria</taxon>
        <taxon>Bacillati</taxon>
        <taxon>Actinomycetota</taxon>
        <taxon>Actinomycetes</taxon>
        <taxon>Pseudonocardiales</taxon>
        <taxon>Pseudonocardiaceae</taxon>
        <taxon>Longimycelium</taxon>
    </lineage>
</organism>
<evidence type="ECO:0000313" key="4">
    <source>
        <dbReference type="Proteomes" id="UP000637578"/>
    </source>
</evidence>
<feature type="transmembrane region" description="Helical" evidence="2">
    <location>
        <begin position="188"/>
        <end position="209"/>
    </location>
</feature>
<dbReference type="Proteomes" id="UP000637578">
    <property type="component" value="Unassembled WGS sequence"/>
</dbReference>
<dbReference type="RefSeq" id="WP_189059610.1">
    <property type="nucleotide sequence ID" value="NZ_BMMK01000018.1"/>
</dbReference>
<evidence type="ECO:0000256" key="2">
    <source>
        <dbReference type="SAM" id="Phobius"/>
    </source>
</evidence>
<feature type="compositionally biased region" description="Low complexity" evidence="1">
    <location>
        <begin position="280"/>
        <end position="291"/>
    </location>
</feature>
<evidence type="ECO:0000313" key="3">
    <source>
        <dbReference type="EMBL" id="GGM64203.1"/>
    </source>
</evidence>
<reference evidence="3" key="1">
    <citation type="journal article" date="2014" name="Int. J. Syst. Evol. Microbiol.">
        <title>Complete genome sequence of Corynebacterium casei LMG S-19264T (=DSM 44701T), isolated from a smear-ripened cheese.</title>
        <authorList>
            <consortium name="US DOE Joint Genome Institute (JGI-PGF)"/>
            <person name="Walter F."/>
            <person name="Albersmeier A."/>
            <person name="Kalinowski J."/>
            <person name="Ruckert C."/>
        </authorList>
    </citation>
    <scope>NUCLEOTIDE SEQUENCE</scope>
    <source>
        <strain evidence="3">CGMCC 4.5737</strain>
    </source>
</reference>